<dbReference type="InterPro" id="IPR029046">
    <property type="entry name" value="LolA/LolB/LppX"/>
</dbReference>
<evidence type="ECO:0000313" key="3">
    <source>
        <dbReference type="Proteomes" id="UP001185984"/>
    </source>
</evidence>
<dbReference type="SUPFAM" id="SSF89392">
    <property type="entry name" value="Prokaryotic lipoproteins and lipoprotein localization factors"/>
    <property type="match status" value="1"/>
</dbReference>
<dbReference type="InterPro" id="IPR019207">
    <property type="entry name" value="DUF2092"/>
</dbReference>
<organism evidence="2 3">
    <name type="scientific">Sphingobium naphthae</name>
    <dbReference type="NCBI Taxonomy" id="1886786"/>
    <lineage>
        <taxon>Bacteria</taxon>
        <taxon>Pseudomonadati</taxon>
        <taxon>Pseudomonadota</taxon>
        <taxon>Alphaproteobacteria</taxon>
        <taxon>Sphingomonadales</taxon>
        <taxon>Sphingomonadaceae</taxon>
        <taxon>Sphingobium</taxon>
    </lineage>
</organism>
<dbReference type="RefSeq" id="WP_317515589.1">
    <property type="nucleotide sequence ID" value="NZ_JAPTHD010000001.1"/>
</dbReference>
<comment type="caution">
    <text evidence="2">The sequence shown here is derived from an EMBL/GenBank/DDBJ whole genome shotgun (WGS) entry which is preliminary data.</text>
</comment>
<dbReference type="Proteomes" id="UP001185984">
    <property type="component" value="Unassembled WGS sequence"/>
</dbReference>
<evidence type="ECO:0000313" key="2">
    <source>
        <dbReference type="EMBL" id="MDV5822393.1"/>
    </source>
</evidence>
<proteinExistence type="predicted"/>
<accession>A0ABU3ZS92</accession>
<keyword evidence="3" id="KW-1185">Reference proteome</keyword>
<name>A0ABU3ZS92_9SPHN</name>
<sequence length="274" mass="30069">MPVPSFRPTATAAATMLLVAGQPLSPWALSAWARPDQGGAPTPSTAARTAADTIDPVAIQALVGMGNYLSTLKSFEFRTKATAEASFQDTDFLVHLGYEATYKVLRPTAFYVQMKSDRTIREYVYDGKTLTVNVPRQKFYAKVAAPPTIRQTVDKIYLDYGIDLPLADVFYWSENPVTDGITSAVRVGFARVDGKEADQFAYRGETLDWQIWIARGKAPLPLRIVITDRSDTVRPSYSADLFWNTTPALTARDFAFVPPADSSPIEVAALSGDN</sequence>
<gene>
    <name evidence="2" type="ORF">O0R41_02085</name>
</gene>
<reference evidence="3" key="1">
    <citation type="journal article" date="2022" name="J Environ Chem Eng">
        <title>Biodegradation of petroleum oil using a constructed nonpathogenic and heavy metal-tolerant bacterial consortium isolated from marine sponges.</title>
        <authorList>
            <person name="Dechsakulwatana C."/>
            <person name="Rungsihiranrut A."/>
            <person name="Muangchinda C."/>
            <person name="Ningthoujam R."/>
            <person name="Klankeo P."/>
            <person name="Pinyakong O."/>
        </authorList>
    </citation>
    <scope>NUCLEOTIDE SEQUENCE [LARGE SCALE GENOMIC DNA]</scope>
    <source>
        <strain evidence="3">MO2-4</strain>
    </source>
</reference>
<evidence type="ECO:0000256" key="1">
    <source>
        <dbReference type="ARBA" id="ARBA00022729"/>
    </source>
</evidence>
<protein>
    <submittedName>
        <fullName evidence="2">DUF2092 domain-containing protein</fullName>
    </submittedName>
</protein>
<keyword evidence="1" id="KW-0732">Signal</keyword>
<dbReference type="Pfam" id="PF09865">
    <property type="entry name" value="DUF2092"/>
    <property type="match status" value="1"/>
</dbReference>
<dbReference type="EMBL" id="JAPTHD010000001">
    <property type="protein sequence ID" value="MDV5822393.1"/>
    <property type="molecule type" value="Genomic_DNA"/>
</dbReference>